<evidence type="ECO:0000256" key="6">
    <source>
        <dbReference type="SAM" id="SignalP"/>
    </source>
</evidence>
<evidence type="ECO:0000256" key="2">
    <source>
        <dbReference type="ARBA" id="ARBA00008441"/>
    </source>
</evidence>
<reference evidence="7 8" key="1">
    <citation type="submission" date="2019-04" db="EMBL/GenBank/DDBJ databases">
        <title>Whole Genome Sequencing of Pectobacterium punjabense SS95.</title>
        <authorList>
            <person name="Sarfraz S."/>
            <person name="Oulghazi S."/>
            <person name="Roques C."/>
            <person name="Vandecasteele C."/>
            <person name="Faure D."/>
        </authorList>
    </citation>
    <scope>NUCLEOTIDE SEQUENCE [LARGE SCALE GENOMIC DNA]</scope>
    <source>
        <strain evidence="7 8">SS95</strain>
    </source>
</reference>
<dbReference type="CDD" id="cd09916">
    <property type="entry name" value="CpxP_like"/>
    <property type="match status" value="1"/>
</dbReference>
<dbReference type="Proteomes" id="UP000502681">
    <property type="component" value="Chromosome"/>
</dbReference>
<dbReference type="NCBIfam" id="NF007687">
    <property type="entry name" value="PRK10363.1"/>
    <property type="match status" value="1"/>
</dbReference>
<evidence type="ECO:0000256" key="1">
    <source>
        <dbReference type="ARBA" id="ARBA00004418"/>
    </source>
</evidence>
<organism evidence="7 8">
    <name type="scientific">Pectobacterium punjabense</name>
    <dbReference type="NCBI Taxonomy" id="2108399"/>
    <lineage>
        <taxon>Bacteria</taxon>
        <taxon>Pseudomonadati</taxon>
        <taxon>Pseudomonadota</taxon>
        <taxon>Gammaproteobacteria</taxon>
        <taxon>Enterobacterales</taxon>
        <taxon>Pectobacteriaceae</taxon>
        <taxon>Pectobacterium</taxon>
    </lineage>
</organism>
<gene>
    <name evidence="7" type="ORF">E2566_00705</name>
</gene>
<dbReference type="Pfam" id="PF07813">
    <property type="entry name" value="LTXXQ"/>
    <property type="match status" value="1"/>
</dbReference>
<feature type="region of interest" description="Disordered" evidence="5">
    <location>
        <begin position="156"/>
        <end position="176"/>
    </location>
</feature>
<sequence length="176" mass="19985">MQQFATLSLASLLMLGTFTAFAAEKSGDAPVSSGWHIDDSATKGVSSQQGMFDGVRLTEQQRQQMRDLMHQSRQDKPAFNIEDIKAMHQLVTAETFDEAAVRTQITRMMSVQIERQIQMTRVRNQMYNLLTPAQKDILELKHKQRMKEMQQQISMFNQMAAPSPGTTSDTETENPE</sequence>
<dbReference type="InterPro" id="IPR052211">
    <property type="entry name" value="Cpx_auxiliary_protein"/>
</dbReference>
<name>A0ABX6KWQ8_9GAMM</name>
<dbReference type="InterPro" id="IPR012899">
    <property type="entry name" value="LTXXQ"/>
</dbReference>
<comment type="subcellular location">
    <subcellularLocation>
        <location evidence="1">Periplasm</location>
    </subcellularLocation>
</comment>
<dbReference type="EMBL" id="CP038498">
    <property type="protein sequence ID" value="QJA18570.1"/>
    <property type="molecule type" value="Genomic_DNA"/>
</dbReference>
<evidence type="ECO:0000256" key="3">
    <source>
        <dbReference type="ARBA" id="ARBA00022729"/>
    </source>
</evidence>
<dbReference type="GeneID" id="90761454"/>
<dbReference type="Gene3D" id="1.20.120.1490">
    <property type="match status" value="1"/>
</dbReference>
<keyword evidence="4" id="KW-0574">Periplasm</keyword>
<evidence type="ECO:0000256" key="4">
    <source>
        <dbReference type="ARBA" id="ARBA00022764"/>
    </source>
</evidence>
<feature type="signal peptide" evidence="6">
    <location>
        <begin position="1"/>
        <end position="22"/>
    </location>
</feature>
<dbReference type="RefSeq" id="WP_107168684.1">
    <property type="nucleotide sequence ID" value="NZ_CP038498.1"/>
</dbReference>
<dbReference type="PANTHER" id="PTHR38102">
    <property type="entry name" value="PERIPLASMIC CHAPERONE SPY"/>
    <property type="match status" value="1"/>
</dbReference>
<feature type="chain" id="PRO_5047230884" evidence="6">
    <location>
        <begin position="23"/>
        <end position="176"/>
    </location>
</feature>
<evidence type="ECO:0000256" key="5">
    <source>
        <dbReference type="SAM" id="MobiDB-lite"/>
    </source>
</evidence>
<proteinExistence type="inferred from homology"/>
<accession>A0ABX6KWQ8</accession>
<evidence type="ECO:0000313" key="8">
    <source>
        <dbReference type="Proteomes" id="UP000502681"/>
    </source>
</evidence>
<protein>
    <submittedName>
        <fullName evidence="7">Periplasmic heavy metal sensor</fullName>
    </submittedName>
</protein>
<dbReference type="PANTHER" id="PTHR38102:SF2">
    <property type="entry name" value="PERIPLASMIC PROTEIN CPXP"/>
    <property type="match status" value="1"/>
</dbReference>
<comment type="similarity">
    <text evidence="2">Belongs to the CpxP/Spy family.</text>
</comment>
<evidence type="ECO:0000313" key="7">
    <source>
        <dbReference type="EMBL" id="QJA18570.1"/>
    </source>
</evidence>
<keyword evidence="8" id="KW-1185">Reference proteome</keyword>
<keyword evidence="3 6" id="KW-0732">Signal</keyword>